<dbReference type="STRING" id="588932.DA69_09170"/>
<evidence type="ECO:0000259" key="6">
    <source>
        <dbReference type="Pfam" id="PF04893"/>
    </source>
</evidence>
<name>A0A172Y6Q8_9CAUL</name>
<dbReference type="GO" id="GO:0016020">
    <property type="term" value="C:membrane"/>
    <property type="evidence" value="ECO:0007669"/>
    <property type="project" value="UniProtKB-SubCell"/>
</dbReference>
<dbReference type="EMBL" id="CP015614">
    <property type="protein sequence ID" value="ANF54900.1"/>
    <property type="molecule type" value="Genomic_DNA"/>
</dbReference>
<dbReference type="InterPro" id="IPR006977">
    <property type="entry name" value="Yip1_dom"/>
</dbReference>
<evidence type="ECO:0000256" key="2">
    <source>
        <dbReference type="ARBA" id="ARBA00022692"/>
    </source>
</evidence>
<reference evidence="7 8" key="1">
    <citation type="journal article" date="2014" name="Genome Announc.">
        <title>Genome Sequence of a Promising Hydrogen-Producing Facultative Anaerobic Bacterium, Brevundimonas naejangsanensis Strain B1.</title>
        <authorList>
            <person name="Su H."/>
            <person name="Zhang T."/>
            <person name="Bao M."/>
            <person name="Jiang Y."/>
            <person name="Wang Y."/>
            <person name="Tan T."/>
        </authorList>
    </citation>
    <scope>NUCLEOTIDE SEQUENCE [LARGE SCALE GENOMIC DNA]</scope>
    <source>
        <strain evidence="7 8">B1</strain>
    </source>
</reference>
<keyword evidence="3 5" id="KW-1133">Transmembrane helix</keyword>
<evidence type="ECO:0000256" key="4">
    <source>
        <dbReference type="ARBA" id="ARBA00023136"/>
    </source>
</evidence>
<keyword evidence="2 5" id="KW-0812">Transmembrane</keyword>
<dbReference type="RefSeq" id="WP_025978426.1">
    <property type="nucleotide sequence ID" value="NZ_CP015614.1"/>
</dbReference>
<feature type="transmembrane region" description="Helical" evidence="5">
    <location>
        <begin position="127"/>
        <end position="150"/>
    </location>
</feature>
<dbReference type="Pfam" id="PF04893">
    <property type="entry name" value="Yip1"/>
    <property type="match status" value="1"/>
</dbReference>
<evidence type="ECO:0000256" key="1">
    <source>
        <dbReference type="ARBA" id="ARBA00004141"/>
    </source>
</evidence>
<protein>
    <recommendedName>
        <fullName evidence="6">Yip1 domain-containing protein</fullName>
    </recommendedName>
</protein>
<comment type="subcellular location">
    <subcellularLocation>
        <location evidence="1">Membrane</location>
        <topology evidence="1">Multi-pass membrane protein</topology>
    </subcellularLocation>
</comment>
<sequence length="402" mass="41985">MSEAVAAAQTQSLLARIKGLLLKPRQEWPVIAGERTSIGGLMLSYVAVIAAIPVLAQMIGMLVFGISVLGVTYRPPIMTTLAGALGQYVLSLIAVGVIAVMIDVLAPKFGGRRNLTQAFKVAAYGSTAAWLAGAAALLPAISFLAILGAYSLYLLYLGLPVLMEAPKEKALAYTAVVVILAGLLFVVAGAITRPLMARPHGAALSGAFAGSVLSQDRVSLPTGRVSLPGGRQVDLGEMQQAVARAEKMTRNARDGAAAVVAAEKLAEFLPASIGHYRQVSAESSSVGTIELDGSRAEARYVLDDQYIELSVTDIPMAGPMAAIGAAMQVRGERKTATGYERTHVVDGAFVAEEWDQTTGQGSYTTMAGERFLITATGKVADMKELKAAVAAARPDRIARLAG</sequence>
<gene>
    <name evidence="7" type="ORF">DA69_09170</name>
</gene>
<dbReference type="Proteomes" id="UP000077603">
    <property type="component" value="Chromosome"/>
</dbReference>
<evidence type="ECO:0000256" key="5">
    <source>
        <dbReference type="SAM" id="Phobius"/>
    </source>
</evidence>
<evidence type="ECO:0000313" key="8">
    <source>
        <dbReference type="Proteomes" id="UP000077603"/>
    </source>
</evidence>
<feature type="domain" description="Yip1" evidence="6">
    <location>
        <begin position="18"/>
        <end position="187"/>
    </location>
</feature>
<dbReference type="KEGG" id="bne:DA69_09170"/>
<evidence type="ECO:0000256" key="3">
    <source>
        <dbReference type="ARBA" id="ARBA00022989"/>
    </source>
</evidence>
<dbReference type="eggNOG" id="ENOG502Z7KS">
    <property type="taxonomic scope" value="Bacteria"/>
</dbReference>
<evidence type="ECO:0000313" key="7">
    <source>
        <dbReference type="EMBL" id="ANF54900.1"/>
    </source>
</evidence>
<proteinExistence type="predicted"/>
<accession>A0A172Y6Q8</accession>
<keyword evidence="4 5" id="KW-0472">Membrane</keyword>
<feature type="transmembrane region" description="Helical" evidence="5">
    <location>
        <begin position="45"/>
        <end position="73"/>
    </location>
</feature>
<organism evidence="7 8">
    <name type="scientific">Brevundimonas naejangsanensis</name>
    <dbReference type="NCBI Taxonomy" id="588932"/>
    <lineage>
        <taxon>Bacteria</taxon>
        <taxon>Pseudomonadati</taxon>
        <taxon>Pseudomonadota</taxon>
        <taxon>Alphaproteobacteria</taxon>
        <taxon>Caulobacterales</taxon>
        <taxon>Caulobacteraceae</taxon>
        <taxon>Brevundimonas</taxon>
    </lineage>
</organism>
<dbReference type="AlphaFoldDB" id="A0A172Y6Q8"/>
<keyword evidence="8" id="KW-1185">Reference proteome</keyword>
<feature type="transmembrane region" description="Helical" evidence="5">
    <location>
        <begin position="170"/>
        <end position="191"/>
    </location>
</feature>
<feature type="transmembrane region" description="Helical" evidence="5">
    <location>
        <begin position="85"/>
        <end position="106"/>
    </location>
</feature>